<reference evidence="1 2" key="1">
    <citation type="submission" date="2016-10" db="EMBL/GenBank/DDBJ databases">
        <authorList>
            <person name="de Groot N.N."/>
        </authorList>
    </citation>
    <scope>NUCLEOTIDE SEQUENCE [LARGE SCALE GENOMIC DNA]</scope>
    <source>
        <strain evidence="1 2">CGMCC 1.10076</strain>
    </source>
</reference>
<protein>
    <submittedName>
        <fullName evidence="1">Uncharacterized protein</fullName>
    </submittedName>
</protein>
<dbReference type="OrthoDB" id="1362573at2"/>
<evidence type="ECO:0000313" key="2">
    <source>
        <dbReference type="Proteomes" id="UP000199580"/>
    </source>
</evidence>
<dbReference type="AlphaFoldDB" id="A0A1G8UZ86"/>
<evidence type="ECO:0000313" key="1">
    <source>
        <dbReference type="EMBL" id="SDJ59039.1"/>
    </source>
</evidence>
<accession>A0A1G8UZ86</accession>
<dbReference type="EMBL" id="FNEZ01000002">
    <property type="protein sequence ID" value="SDJ59039.1"/>
    <property type="molecule type" value="Genomic_DNA"/>
</dbReference>
<gene>
    <name evidence="1" type="ORF">SAMN04487935_1112</name>
</gene>
<name>A0A1G8UZ86_9FLAO</name>
<proteinExistence type="predicted"/>
<keyword evidence="2" id="KW-1185">Reference proteome</keyword>
<sequence>MKIKSSYVLILISAFYISCNRKKDIGATEIQHEKVTSPSQSYLDEFQNTEKIKQLIYKVKEGDTLAYRKLRHIFYYSGHSKEFLYYAMLTAEQDYPLAYFDVYTLLYSLKNPKSKTNKLANYYLFLAYEKHAEHSKTTIEERFGNSFRVPNAEDYWREVTK</sequence>
<dbReference type="RefSeq" id="WP_091392642.1">
    <property type="nucleotide sequence ID" value="NZ_BKAI01000003.1"/>
</dbReference>
<dbReference type="STRING" id="1128970.SAMN04487935_1112"/>
<organism evidence="1 2">
    <name type="scientific">Flavobacterium noncentrifugens</name>
    <dbReference type="NCBI Taxonomy" id="1128970"/>
    <lineage>
        <taxon>Bacteria</taxon>
        <taxon>Pseudomonadati</taxon>
        <taxon>Bacteroidota</taxon>
        <taxon>Flavobacteriia</taxon>
        <taxon>Flavobacteriales</taxon>
        <taxon>Flavobacteriaceae</taxon>
        <taxon>Flavobacterium</taxon>
    </lineage>
</organism>
<dbReference type="Proteomes" id="UP000199580">
    <property type="component" value="Unassembled WGS sequence"/>
</dbReference>